<keyword evidence="4" id="KW-0378">Hydrolase</keyword>
<dbReference type="GO" id="GO:0016812">
    <property type="term" value="F:hydrolase activity, acting on carbon-nitrogen (but not peptide) bonds, in cyclic amides"/>
    <property type="evidence" value="ECO:0007669"/>
    <property type="project" value="TreeGrafter"/>
</dbReference>
<feature type="domain" description="Amidohydrolase-related" evidence="3">
    <location>
        <begin position="53"/>
        <end position="410"/>
    </location>
</feature>
<sequence length="460" mass="49052">MTWFDTVIRGGTVVAGGHSAPMDVGIRAGRVAALLAPGAPAAGQHELDATGLIVTPGGIDTHTHIDWPYDGTRTVDGALGASRAALLGGTTTVVDFVPPGEPGYDLRRACHDRADHLGSTIAIDFALHPILPDASRPVLDALPDVIADGFTSFKMYTTYQDRRVDDGAAWQLMNVIARHGGLPGFHAENHELLAATLHEQETLGRLGASDYPASRPALAEAEAIGMVALYARRIGTPVYIFHISGHEALAAVEAARRAGSDVFAETCTHYLVHDDSVFTGPDPWRYVISPPIRGDQDRLALWAAVRSGAVTTVGSDHCAYATTSKSARTDDHRHVPAGAPGIEARTPFLWSEGIHRHGFTPAEVVSASSERAARALQLDGKGRIAVGADADLVLWDPDARWAGSDLRRSSPDTFSLYDDGKGQGRPRHVLLRGEQVVADGELTDLPARGRFVARHARMTA</sequence>
<evidence type="ECO:0000256" key="1">
    <source>
        <dbReference type="ARBA" id="ARBA00001947"/>
    </source>
</evidence>
<evidence type="ECO:0000256" key="2">
    <source>
        <dbReference type="ARBA" id="ARBA00008829"/>
    </source>
</evidence>
<dbReference type="Proteomes" id="UP000562124">
    <property type="component" value="Unassembled WGS sequence"/>
</dbReference>
<evidence type="ECO:0000313" key="5">
    <source>
        <dbReference type="Proteomes" id="UP000562124"/>
    </source>
</evidence>
<comment type="cofactor">
    <cofactor evidence="1">
        <name>Zn(2+)</name>
        <dbReference type="ChEBI" id="CHEBI:29105"/>
    </cofactor>
</comment>
<dbReference type="EMBL" id="JABCJJ010000003">
    <property type="protein sequence ID" value="NMR19202.1"/>
    <property type="molecule type" value="Genomic_DNA"/>
</dbReference>
<dbReference type="SUPFAM" id="SSF51556">
    <property type="entry name" value="Metallo-dependent hydrolases"/>
    <property type="match status" value="1"/>
</dbReference>
<accession>A0A7Y0QHI7</accession>
<dbReference type="PANTHER" id="PTHR11647">
    <property type="entry name" value="HYDRANTOINASE/DIHYDROPYRIMIDINASE FAMILY MEMBER"/>
    <property type="match status" value="1"/>
</dbReference>
<dbReference type="GO" id="GO:0005829">
    <property type="term" value="C:cytosol"/>
    <property type="evidence" value="ECO:0007669"/>
    <property type="project" value="TreeGrafter"/>
</dbReference>
<protein>
    <submittedName>
        <fullName evidence="4">Amidohydrolase family protein</fullName>
    </submittedName>
</protein>
<proteinExistence type="inferred from homology"/>
<dbReference type="Gene3D" id="2.30.40.10">
    <property type="entry name" value="Urease, subunit C, domain 1"/>
    <property type="match status" value="1"/>
</dbReference>
<comment type="caution">
    <text evidence="4">The sequence shown here is derived from an EMBL/GenBank/DDBJ whole genome shotgun (WGS) entry which is preliminary data.</text>
</comment>
<gene>
    <name evidence="4" type="ORF">HIR71_03045</name>
</gene>
<dbReference type="InterPro" id="IPR032466">
    <property type="entry name" value="Metal_Hydrolase"/>
</dbReference>
<dbReference type="InterPro" id="IPR050378">
    <property type="entry name" value="Metallo-dep_Hydrolases_sf"/>
</dbReference>
<organism evidence="4 5">
    <name type="scientific">Cellulomonas fimi</name>
    <dbReference type="NCBI Taxonomy" id="1708"/>
    <lineage>
        <taxon>Bacteria</taxon>
        <taxon>Bacillati</taxon>
        <taxon>Actinomycetota</taxon>
        <taxon>Actinomycetes</taxon>
        <taxon>Micrococcales</taxon>
        <taxon>Cellulomonadaceae</taxon>
        <taxon>Cellulomonas</taxon>
    </lineage>
</organism>
<dbReference type="Pfam" id="PF01979">
    <property type="entry name" value="Amidohydro_1"/>
    <property type="match status" value="1"/>
</dbReference>
<dbReference type="RefSeq" id="WP_169323321.1">
    <property type="nucleotide sequence ID" value="NZ_JABCJJ010000003.1"/>
</dbReference>
<dbReference type="AlphaFoldDB" id="A0A7Y0QHI7"/>
<name>A0A7Y0QHI7_CELFI</name>
<comment type="similarity">
    <text evidence="2">Belongs to the metallo-dependent hydrolases superfamily. Hydantoinase/dihydropyrimidinase family.</text>
</comment>
<dbReference type="Gene3D" id="3.20.20.140">
    <property type="entry name" value="Metal-dependent hydrolases"/>
    <property type="match status" value="1"/>
</dbReference>
<dbReference type="PANTHER" id="PTHR11647:SF1">
    <property type="entry name" value="COLLAPSIN RESPONSE MEDIATOR PROTEIN"/>
    <property type="match status" value="1"/>
</dbReference>
<keyword evidence="5" id="KW-1185">Reference proteome</keyword>
<dbReference type="InterPro" id="IPR011059">
    <property type="entry name" value="Metal-dep_hydrolase_composite"/>
</dbReference>
<dbReference type="FunFam" id="3.20.20.140:FF:000174">
    <property type="entry name" value="Dihydropyrimidinase-related protein 2"/>
    <property type="match status" value="1"/>
</dbReference>
<dbReference type="InterPro" id="IPR006680">
    <property type="entry name" value="Amidohydro-rel"/>
</dbReference>
<reference evidence="4 5" key="1">
    <citation type="submission" date="2020-04" db="EMBL/GenBank/DDBJ databases">
        <title>Sequencing and Assembly of C. fimi.</title>
        <authorList>
            <person name="Ramsey A.R."/>
        </authorList>
    </citation>
    <scope>NUCLEOTIDE SEQUENCE [LARGE SCALE GENOMIC DNA]</scope>
    <source>
        <strain evidence="4 5">SB</strain>
    </source>
</reference>
<dbReference type="SUPFAM" id="SSF51338">
    <property type="entry name" value="Composite domain of metallo-dependent hydrolases"/>
    <property type="match status" value="1"/>
</dbReference>
<evidence type="ECO:0000259" key="3">
    <source>
        <dbReference type="Pfam" id="PF01979"/>
    </source>
</evidence>
<evidence type="ECO:0000313" key="4">
    <source>
        <dbReference type="EMBL" id="NMR19202.1"/>
    </source>
</evidence>